<dbReference type="EMBL" id="RCMV01000938">
    <property type="protein sequence ID" value="KAG3211585.1"/>
    <property type="molecule type" value="Genomic_DNA"/>
</dbReference>
<dbReference type="InterPro" id="IPR013103">
    <property type="entry name" value="RVT_2"/>
</dbReference>
<protein>
    <recommendedName>
        <fullName evidence="1">Reverse transcriptase Ty1/copia-type domain-containing protein</fullName>
    </recommendedName>
</protein>
<dbReference type="AlphaFoldDB" id="A0A8T1HG88"/>
<dbReference type="PANTHER" id="PTHR11439">
    <property type="entry name" value="GAG-POL-RELATED RETROTRANSPOSON"/>
    <property type="match status" value="1"/>
</dbReference>
<evidence type="ECO:0000313" key="2">
    <source>
        <dbReference type="EMBL" id="KAG3211585.1"/>
    </source>
</evidence>
<accession>A0A8T1HG88</accession>
<proteinExistence type="predicted"/>
<dbReference type="VEuPathDB" id="FungiDB:PC110_g22476"/>
<dbReference type="Proteomes" id="UP000760860">
    <property type="component" value="Unassembled WGS sequence"/>
</dbReference>
<name>A0A8T1HG88_9STRA</name>
<dbReference type="Pfam" id="PF07727">
    <property type="entry name" value="RVT_2"/>
    <property type="match status" value="1"/>
</dbReference>
<gene>
    <name evidence="2" type="ORF">PC129_g17442</name>
</gene>
<sequence>MHAYLVQLKFTQCVFDAGVYYRQGAYGMIYLTVYVDDIVIAAKPMDIQVVVQELGAKFALKDLGRVKHLLGMEINFIPGVIACLSQTAYVERLATRFNMQNMKGVRSPQQHNERMPTTETNKARINSNKLPYRELIGSLQYVVACSRPDMACVVCALGRYNGAYTKDNYKMAQRAVRYMLNTNHVGLVYRPVERLLTLDAFSDADHAMYRDTSRSNTGFVLQLQGLTWMWRSKQQGRVTKNTCASELVTASACVDDLVWARQLLSELVREQGVSTVYCDNQSTIQVIASRGNSKRVQRYAKEARMIAEFVDDGVVDVKYVSTTENVADILTKTLGPQRFEYLRRKLSMENVHSALVNMQEELEKVD</sequence>
<dbReference type="CDD" id="cd09272">
    <property type="entry name" value="RNase_HI_RT_Ty1"/>
    <property type="match status" value="1"/>
</dbReference>
<feature type="domain" description="Reverse transcriptase Ty1/copia-type" evidence="1">
    <location>
        <begin position="3"/>
        <end position="109"/>
    </location>
</feature>
<reference evidence="2" key="1">
    <citation type="submission" date="2018-05" db="EMBL/GenBank/DDBJ databases">
        <title>Effector identification in a new, highly contiguous assembly of the strawberry crown rot pathogen Phytophthora cactorum.</title>
        <authorList>
            <person name="Armitage A.D."/>
            <person name="Nellist C.F."/>
            <person name="Bates H."/>
            <person name="Vickerstaff R.J."/>
            <person name="Harrison R.J."/>
        </authorList>
    </citation>
    <scope>NUCLEOTIDE SEQUENCE</scope>
    <source>
        <strain evidence="2">P421</strain>
    </source>
</reference>
<dbReference type="PANTHER" id="PTHR11439:SF483">
    <property type="entry name" value="PEPTIDE SYNTHASE GLIP-LIKE, PUTATIVE (AFU_ORTHOLOGUE AFUA_3G12920)-RELATED"/>
    <property type="match status" value="1"/>
</dbReference>
<evidence type="ECO:0000313" key="3">
    <source>
        <dbReference type="Proteomes" id="UP000760860"/>
    </source>
</evidence>
<organism evidence="2 3">
    <name type="scientific">Phytophthora cactorum</name>
    <dbReference type="NCBI Taxonomy" id="29920"/>
    <lineage>
        <taxon>Eukaryota</taxon>
        <taxon>Sar</taxon>
        <taxon>Stramenopiles</taxon>
        <taxon>Oomycota</taxon>
        <taxon>Peronosporomycetes</taxon>
        <taxon>Peronosporales</taxon>
        <taxon>Peronosporaceae</taxon>
        <taxon>Phytophthora</taxon>
    </lineage>
</organism>
<evidence type="ECO:0000259" key="1">
    <source>
        <dbReference type="Pfam" id="PF07727"/>
    </source>
</evidence>
<comment type="caution">
    <text evidence="2">The sequence shown here is derived from an EMBL/GenBank/DDBJ whole genome shotgun (WGS) entry which is preliminary data.</text>
</comment>